<evidence type="ECO:0000313" key="2">
    <source>
        <dbReference type="EMBL" id="TWW68969.1"/>
    </source>
</evidence>
<evidence type="ECO:0000313" key="3">
    <source>
        <dbReference type="Proteomes" id="UP000324091"/>
    </source>
</evidence>
<protein>
    <submittedName>
        <fullName evidence="2">Uncharacterized protein</fullName>
    </submittedName>
</protein>
<sequence>MSTNPCSLAPAGLGQEKKGSRDGSRLDCAKPCPAFTQQMKAEEEEVNDMARALLLLRHVDPPCLDLGIIQELGNFLDRQDEAQLQKRKRQHQNWTYNAVPKPMSHE</sequence>
<comment type="caution">
    <text evidence="2">The sequence shown here is derived from an EMBL/GenBank/DDBJ whole genome shotgun (WGS) entry which is preliminary data.</text>
</comment>
<organism evidence="2 3">
    <name type="scientific">Takifugu flavidus</name>
    <name type="common">sansaifugu</name>
    <dbReference type="NCBI Taxonomy" id="433684"/>
    <lineage>
        <taxon>Eukaryota</taxon>
        <taxon>Metazoa</taxon>
        <taxon>Chordata</taxon>
        <taxon>Craniata</taxon>
        <taxon>Vertebrata</taxon>
        <taxon>Euteleostomi</taxon>
        <taxon>Actinopterygii</taxon>
        <taxon>Neopterygii</taxon>
        <taxon>Teleostei</taxon>
        <taxon>Neoteleostei</taxon>
        <taxon>Acanthomorphata</taxon>
        <taxon>Eupercaria</taxon>
        <taxon>Tetraodontiformes</taxon>
        <taxon>Tetradontoidea</taxon>
        <taxon>Tetraodontidae</taxon>
        <taxon>Takifugu</taxon>
    </lineage>
</organism>
<reference evidence="2 3" key="1">
    <citation type="submission" date="2019-04" db="EMBL/GenBank/DDBJ databases">
        <title>Chromosome genome assembly for Takifugu flavidus.</title>
        <authorList>
            <person name="Xiao S."/>
        </authorList>
    </citation>
    <scope>NUCLEOTIDE SEQUENCE [LARGE SCALE GENOMIC DNA]</scope>
    <source>
        <strain evidence="2">HTHZ2018</strain>
        <tissue evidence="2">Muscle</tissue>
    </source>
</reference>
<dbReference type="EMBL" id="RHFK02000011">
    <property type="protein sequence ID" value="TWW68969.1"/>
    <property type="molecule type" value="Genomic_DNA"/>
</dbReference>
<evidence type="ECO:0000256" key="1">
    <source>
        <dbReference type="SAM" id="MobiDB-lite"/>
    </source>
</evidence>
<accession>A0A5C6NQQ2</accession>
<dbReference type="AlphaFoldDB" id="A0A5C6NQQ2"/>
<dbReference type="Proteomes" id="UP000324091">
    <property type="component" value="Chromosome 19"/>
</dbReference>
<proteinExistence type="predicted"/>
<feature type="region of interest" description="Disordered" evidence="1">
    <location>
        <begin position="1"/>
        <end position="26"/>
    </location>
</feature>
<keyword evidence="3" id="KW-1185">Reference proteome</keyword>
<feature type="compositionally biased region" description="Basic and acidic residues" evidence="1">
    <location>
        <begin position="15"/>
        <end position="26"/>
    </location>
</feature>
<feature type="region of interest" description="Disordered" evidence="1">
    <location>
        <begin position="86"/>
        <end position="106"/>
    </location>
</feature>
<gene>
    <name evidence="2" type="ORF">D4764_19G0007670</name>
</gene>
<name>A0A5C6NQQ2_9TELE</name>